<dbReference type="RefSeq" id="WP_083030548.1">
    <property type="nucleotide sequence ID" value="NZ_AP022618.1"/>
</dbReference>
<dbReference type="InterPro" id="IPR022598">
    <property type="entry name" value="FcoT_ThioEstase"/>
</dbReference>
<evidence type="ECO:0000256" key="6">
    <source>
        <dbReference type="ARBA" id="ARBA00035169"/>
    </source>
</evidence>
<dbReference type="Gene3D" id="3.10.129.30">
    <property type="entry name" value="Rv0098, thioesterase-like hot dog domain"/>
    <property type="match status" value="1"/>
</dbReference>
<dbReference type="GO" id="GO:0006631">
    <property type="term" value="P:fatty acid metabolic process"/>
    <property type="evidence" value="ECO:0007669"/>
    <property type="project" value="UniProtKB-KW"/>
</dbReference>
<dbReference type="Proteomes" id="UP000192801">
    <property type="component" value="Unassembled WGS sequence"/>
</dbReference>
<name>A0A1X0DEW7_9MYCO</name>
<evidence type="ECO:0000256" key="5">
    <source>
        <dbReference type="ARBA" id="ARBA00035127"/>
    </source>
</evidence>
<organism evidence="9 10">
    <name type="scientific">Mycolicibacterium insubricum</name>
    <dbReference type="NCBI Taxonomy" id="444597"/>
    <lineage>
        <taxon>Bacteria</taxon>
        <taxon>Bacillati</taxon>
        <taxon>Actinomycetota</taxon>
        <taxon>Actinomycetes</taxon>
        <taxon>Mycobacteriales</taxon>
        <taxon>Mycobacteriaceae</taxon>
        <taxon>Mycolicibacterium</taxon>
    </lineage>
</organism>
<gene>
    <name evidence="9" type="ORF">BST26_09610</name>
</gene>
<evidence type="ECO:0000256" key="2">
    <source>
        <dbReference type="ARBA" id="ARBA00023098"/>
    </source>
</evidence>
<dbReference type="AlphaFoldDB" id="A0A1X0DEW7"/>
<sequence>MTTTELSPVAQAQLDTTDMVPIDADLLDRVLEPYSYKGCRYLLDADYKATETTVFSVGTFAIGESAYIRSTGHFNAAELTICFNQIAYSAFAPPILNEQIPEFRGWSIEDYFDHQLPSMLIKNMSARFRRPVNAHQFSARLLCTGFEVVQRRFRYLKVPCAIEFWDEHGGFASAEVELAALNIP</sequence>
<proteinExistence type="inferred from homology"/>
<comment type="similarity">
    <text evidence="4">Belongs to the FcoT family.</text>
</comment>
<evidence type="ECO:0000256" key="1">
    <source>
        <dbReference type="ARBA" id="ARBA00022832"/>
    </source>
</evidence>
<comment type="catalytic activity">
    <reaction evidence="8">
        <text>a (3R)-3-[(carboxymethyl)amino]fatty acid + holo-[ACP] + H(+) = a (2E)-enoyl-[ACP] + glycine + H2O</text>
        <dbReference type="Rhea" id="RHEA:74923"/>
        <dbReference type="Rhea" id="RHEA-COMP:9685"/>
        <dbReference type="Rhea" id="RHEA-COMP:9925"/>
        <dbReference type="ChEBI" id="CHEBI:15377"/>
        <dbReference type="ChEBI" id="CHEBI:15378"/>
        <dbReference type="ChEBI" id="CHEBI:57305"/>
        <dbReference type="ChEBI" id="CHEBI:64479"/>
        <dbReference type="ChEBI" id="CHEBI:78784"/>
        <dbReference type="ChEBI" id="CHEBI:193080"/>
        <dbReference type="EC" id="4.3.2.11"/>
    </reaction>
    <physiologicalReaction direction="right-to-left" evidence="8">
        <dbReference type="Rhea" id="RHEA:74925"/>
    </physiologicalReaction>
</comment>
<keyword evidence="3" id="KW-0456">Lyase</keyword>
<evidence type="ECO:0000256" key="3">
    <source>
        <dbReference type="ARBA" id="ARBA00023239"/>
    </source>
</evidence>
<dbReference type="Pfam" id="PF10862">
    <property type="entry name" value="FcoT"/>
    <property type="match status" value="1"/>
</dbReference>
<dbReference type="InterPro" id="IPR043064">
    <property type="entry name" value="FcoT_ThioEstase_Rv0098-like_sf"/>
</dbReference>
<comment type="caution">
    <text evidence="9">The sequence shown here is derived from an EMBL/GenBank/DDBJ whole genome shotgun (WGS) entry which is preliminary data.</text>
</comment>
<evidence type="ECO:0000256" key="7">
    <source>
        <dbReference type="ARBA" id="ARBA00035448"/>
    </source>
</evidence>
<evidence type="ECO:0000256" key="4">
    <source>
        <dbReference type="ARBA" id="ARBA00035117"/>
    </source>
</evidence>
<evidence type="ECO:0000313" key="9">
    <source>
        <dbReference type="EMBL" id="ORA70931.1"/>
    </source>
</evidence>
<keyword evidence="2" id="KW-0443">Lipid metabolism</keyword>
<reference evidence="9 10" key="1">
    <citation type="submission" date="2016-12" db="EMBL/GenBank/DDBJ databases">
        <title>The new phylogeny of genus Mycobacterium.</title>
        <authorList>
            <person name="Tortoli E."/>
            <person name="Trovato A."/>
            <person name="Cirillo D.M."/>
        </authorList>
    </citation>
    <scope>NUCLEOTIDE SEQUENCE [LARGE SCALE GENOMIC DNA]</scope>
    <source>
        <strain evidence="9 10">DSM 45130</strain>
    </source>
</reference>
<keyword evidence="1" id="KW-0276">Fatty acid metabolism</keyword>
<dbReference type="GO" id="GO:0016829">
    <property type="term" value="F:lyase activity"/>
    <property type="evidence" value="ECO:0007669"/>
    <property type="project" value="UniProtKB-KW"/>
</dbReference>
<keyword evidence="10" id="KW-1185">Reference proteome</keyword>
<dbReference type="OrthoDB" id="510402at2"/>
<evidence type="ECO:0000313" key="10">
    <source>
        <dbReference type="Proteomes" id="UP000192801"/>
    </source>
</evidence>
<dbReference type="EC" id="4.3.2.11" evidence="5"/>
<dbReference type="EMBL" id="MVHS01000017">
    <property type="protein sequence ID" value="ORA70931.1"/>
    <property type="molecule type" value="Genomic_DNA"/>
</dbReference>
<accession>A0A1X0DEW7</accession>
<protein>
    <recommendedName>
        <fullName evidence="6">(2E)-enoyl-[ACP] glycyltransferase</fullName>
        <ecNumber evidence="5">4.3.2.11</ecNumber>
    </recommendedName>
    <alternativeName>
        <fullName evidence="7">(2E)-unsaturated fatty acyl-[ACP] glycyltransferase</fullName>
    </alternativeName>
</protein>
<dbReference type="STRING" id="444597.BST26_09610"/>
<evidence type="ECO:0000256" key="8">
    <source>
        <dbReference type="ARBA" id="ARBA00048742"/>
    </source>
</evidence>